<keyword evidence="3" id="KW-1185">Reference proteome</keyword>
<organism evidence="2 3">
    <name type="scientific">Monilinia fructigena</name>
    <dbReference type="NCBI Taxonomy" id="38457"/>
    <lineage>
        <taxon>Eukaryota</taxon>
        <taxon>Fungi</taxon>
        <taxon>Dikarya</taxon>
        <taxon>Ascomycota</taxon>
        <taxon>Pezizomycotina</taxon>
        <taxon>Leotiomycetes</taxon>
        <taxon>Helotiales</taxon>
        <taxon>Sclerotiniaceae</taxon>
        <taxon>Monilinia</taxon>
    </lineage>
</organism>
<name>A0A395ILJ2_9HELO</name>
<gene>
    <name evidence="2" type="ORF">DID88_000023</name>
</gene>
<evidence type="ECO:0000313" key="3">
    <source>
        <dbReference type="Proteomes" id="UP000249056"/>
    </source>
</evidence>
<dbReference type="AlphaFoldDB" id="A0A395ILJ2"/>
<dbReference type="Proteomes" id="UP000249056">
    <property type="component" value="Unassembled WGS sequence"/>
</dbReference>
<proteinExistence type="predicted"/>
<feature type="compositionally biased region" description="Basic and acidic residues" evidence="1">
    <location>
        <begin position="7"/>
        <end position="16"/>
    </location>
</feature>
<evidence type="ECO:0000256" key="1">
    <source>
        <dbReference type="SAM" id="MobiDB-lite"/>
    </source>
</evidence>
<feature type="region of interest" description="Disordered" evidence="1">
    <location>
        <begin position="1"/>
        <end position="44"/>
    </location>
</feature>
<reference evidence="2 3" key="1">
    <citation type="submission" date="2018-06" db="EMBL/GenBank/DDBJ databases">
        <title>Genome Sequence of the Brown Rot Fungal Pathogen Monilinia fructigena.</title>
        <authorList>
            <person name="Landi L."/>
            <person name="De Miccolis Angelini R.M."/>
            <person name="Pollastro S."/>
            <person name="Abate D."/>
            <person name="Faretra F."/>
            <person name="Romanazzi G."/>
        </authorList>
    </citation>
    <scope>NUCLEOTIDE SEQUENCE [LARGE SCALE GENOMIC DNA]</scope>
    <source>
        <strain evidence="2 3">Mfrg269</strain>
    </source>
</reference>
<comment type="caution">
    <text evidence="2">The sequence shown here is derived from an EMBL/GenBank/DDBJ whole genome shotgun (WGS) entry which is preliminary data.</text>
</comment>
<protein>
    <submittedName>
        <fullName evidence="2">Uncharacterized protein</fullName>
    </submittedName>
</protein>
<sequence>MRCNAPKADDRERGPYTREQSPHPLPFQAPEPHKVQHQFASGQSAGTPAFQAVITSWNNEREATLRRAALESYAKAVEAFVSQLSGRAKETCTGDPGGLAY</sequence>
<evidence type="ECO:0000313" key="2">
    <source>
        <dbReference type="EMBL" id="RAL60243.1"/>
    </source>
</evidence>
<accession>A0A395ILJ2</accession>
<dbReference type="EMBL" id="QKRW01000042">
    <property type="protein sequence ID" value="RAL60243.1"/>
    <property type="molecule type" value="Genomic_DNA"/>
</dbReference>